<evidence type="ECO:0008006" key="4">
    <source>
        <dbReference type="Google" id="ProtNLM"/>
    </source>
</evidence>
<proteinExistence type="predicted"/>
<gene>
    <name evidence="2" type="ORF">EHV08_01530</name>
</gene>
<dbReference type="EMBL" id="RYYU01000001">
    <property type="protein sequence ID" value="RUL58576.1"/>
    <property type="molecule type" value="Genomic_DNA"/>
</dbReference>
<name>A0A3S0R9F4_9BACT</name>
<protein>
    <recommendedName>
        <fullName evidence="4">Membrane receptor RagA</fullName>
    </recommendedName>
</protein>
<dbReference type="AlphaFoldDB" id="A0A3S0R9F4"/>
<dbReference type="Proteomes" id="UP000278983">
    <property type="component" value="Unassembled WGS sequence"/>
</dbReference>
<evidence type="ECO:0000256" key="1">
    <source>
        <dbReference type="SAM" id="MobiDB-lite"/>
    </source>
</evidence>
<dbReference type="RefSeq" id="WP_126677674.1">
    <property type="nucleotide sequence ID" value="NZ_JBQMXP010000015.1"/>
</dbReference>
<feature type="region of interest" description="Disordered" evidence="1">
    <location>
        <begin position="133"/>
        <end position="153"/>
    </location>
</feature>
<comment type="caution">
    <text evidence="2">The sequence shown here is derived from an EMBL/GenBank/DDBJ whole genome shotgun (WGS) entry which is preliminary data.</text>
</comment>
<reference evidence="2 3" key="1">
    <citation type="submission" date="2018-12" db="EMBL/GenBank/DDBJ databases">
        <title>Genome sequencing of Prevotella sp. KCOM 3155 (= JS262).</title>
        <authorList>
            <person name="Kook J.-K."/>
            <person name="Park S.-N."/>
            <person name="Lim Y.K."/>
        </authorList>
    </citation>
    <scope>NUCLEOTIDE SEQUENCE [LARGE SCALE GENOMIC DNA]</scope>
    <source>
        <strain evidence="2 3">KCOM 3155</strain>
    </source>
</reference>
<dbReference type="OrthoDB" id="1096764at2"/>
<feature type="compositionally biased region" description="Polar residues" evidence="1">
    <location>
        <begin position="104"/>
        <end position="113"/>
    </location>
</feature>
<organism evidence="2 3">
    <name type="scientific">Prevotella koreensis</name>
    <dbReference type="NCBI Taxonomy" id="2490854"/>
    <lineage>
        <taxon>Bacteria</taxon>
        <taxon>Pseudomonadati</taxon>
        <taxon>Bacteroidota</taxon>
        <taxon>Bacteroidia</taxon>
        <taxon>Bacteroidales</taxon>
        <taxon>Prevotellaceae</taxon>
        <taxon>Prevotella</taxon>
    </lineage>
</organism>
<evidence type="ECO:0000313" key="2">
    <source>
        <dbReference type="EMBL" id="RUL58576.1"/>
    </source>
</evidence>
<feature type="compositionally biased region" description="Polar residues" evidence="1">
    <location>
        <begin position="133"/>
        <end position="142"/>
    </location>
</feature>
<evidence type="ECO:0000313" key="3">
    <source>
        <dbReference type="Proteomes" id="UP000278983"/>
    </source>
</evidence>
<sequence length="153" mass="16514">MNVGKRICETLKTIRKQIADANGIVYEPKKCNFKGECRGTCPACEQEVKYIEKQLNARRILGKAVTIIGVSTGIATLSSCSQKMIHNSSMITGGKSIPKDSIENNKASQQSNDNEVTMWLGEVIVDSDSTACETLAPSTSDDNGLEQGGVKEN</sequence>
<feature type="region of interest" description="Disordered" evidence="1">
    <location>
        <begin position="92"/>
        <end position="113"/>
    </location>
</feature>
<keyword evidence="3" id="KW-1185">Reference proteome</keyword>
<accession>A0A3S0R9F4</accession>